<dbReference type="InterPro" id="IPR052552">
    <property type="entry name" value="YeaO-like"/>
</dbReference>
<dbReference type="EMBL" id="MJUW02000019">
    <property type="protein sequence ID" value="OQD46827.1"/>
    <property type="molecule type" value="Genomic_DNA"/>
</dbReference>
<dbReference type="PANTHER" id="PTHR36849:SF1">
    <property type="entry name" value="CYTOPLASMIC PROTEIN"/>
    <property type="match status" value="1"/>
</dbReference>
<evidence type="ECO:0000313" key="2">
    <source>
        <dbReference type="EMBL" id="OQD46827.1"/>
    </source>
</evidence>
<feature type="coiled-coil region" evidence="1">
    <location>
        <begin position="64"/>
        <end position="114"/>
    </location>
</feature>
<sequence length="114" mass="13882">MFKIKRIYEKPDEDDGLRVLIDHLWPRGLKKEDAKIDHWMKEIAPSDNLRKWFGHKEEHWQEFKSRYKKELKDKNELLKQLIDLGKNRKVTLLYAAKDEERNNAQVLLEILKKK</sequence>
<accession>A0A1V6M357</accession>
<keyword evidence="1" id="KW-0175">Coiled coil</keyword>
<protein>
    <recommendedName>
        <fullName evidence="4">MarR family transcriptional regulator</fullName>
    </recommendedName>
</protein>
<dbReference type="Pfam" id="PF22752">
    <property type="entry name" value="DUF488-N3i"/>
    <property type="match status" value="1"/>
</dbReference>
<dbReference type="RefSeq" id="WP_070066049.1">
    <property type="nucleotide sequence ID" value="NZ_MJUW02000019.1"/>
</dbReference>
<name>A0A1V6M357_9BACT</name>
<comment type="caution">
    <text evidence="2">The sequence shown here is derived from an EMBL/GenBank/DDBJ whole genome shotgun (WGS) entry which is preliminary data.</text>
</comment>
<proteinExistence type="predicted"/>
<evidence type="ECO:0000256" key="1">
    <source>
        <dbReference type="SAM" id="Coils"/>
    </source>
</evidence>
<dbReference type="AlphaFoldDB" id="A0A1V6M357"/>
<organism evidence="2 3">
    <name type="scientific">Candidatus Brocadia sapporoensis</name>
    <dbReference type="NCBI Taxonomy" id="392547"/>
    <lineage>
        <taxon>Bacteria</taxon>
        <taxon>Pseudomonadati</taxon>
        <taxon>Planctomycetota</taxon>
        <taxon>Candidatus Brocadiia</taxon>
        <taxon>Candidatus Brocadiales</taxon>
        <taxon>Candidatus Brocadiaceae</taxon>
        <taxon>Candidatus Brocadia</taxon>
    </lineage>
</organism>
<reference evidence="2 3" key="1">
    <citation type="journal article" date="2016" name="Genome Announc.">
        <title>Draft Genome Sequence of the Anaerobic Ammonium-Oxidizing Bacterium 'Candidatus Brocadia sp. 40'.</title>
        <authorList>
            <person name="Ali M."/>
            <person name="Haroon M.F."/>
            <person name="Narita Y."/>
            <person name="Zhang L."/>
            <person name="Rangel Shaw D."/>
            <person name="Okabe S."/>
            <person name="Saikaly P.E."/>
        </authorList>
    </citation>
    <scope>NUCLEOTIDE SEQUENCE [LARGE SCALE GENOMIC DNA]</scope>
    <source>
        <strain evidence="2 3">40</strain>
    </source>
</reference>
<gene>
    <name evidence="2" type="ORF">BIY37_01400</name>
</gene>
<dbReference type="PANTHER" id="PTHR36849">
    <property type="entry name" value="CYTOPLASMIC PROTEIN-RELATED"/>
    <property type="match status" value="1"/>
</dbReference>
<evidence type="ECO:0000313" key="3">
    <source>
        <dbReference type="Proteomes" id="UP000242219"/>
    </source>
</evidence>
<evidence type="ECO:0008006" key="4">
    <source>
        <dbReference type="Google" id="ProtNLM"/>
    </source>
</evidence>
<keyword evidence="3" id="KW-1185">Reference proteome</keyword>
<dbReference type="Proteomes" id="UP000242219">
    <property type="component" value="Unassembled WGS sequence"/>
</dbReference>